<feature type="transmembrane region" description="Helical" evidence="1">
    <location>
        <begin position="36"/>
        <end position="56"/>
    </location>
</feature>
<dbReference type="STRING" id="301967.A6E15_12905"/>
<protein>
    <submittedName>
        <fullName evidence="2">Uncharacterized protein</fullName>
    </submittedName>
</protein>
<name>A0A1S8AZ08_9EURY</name>
<feature type="transmembrane region" description="Helical" evidence="1">
    <location>
        <begin position="12"/>
        <end position="30"/>
    </location>
</feature>
<comment type="caution">
    <text evidence="2">The sequence shown here is derived from an EMBL/GenBank/DDBJ whole genome shotgun (WGS) entry which is preliminary data.</text>
</comment>
<evidence type="ECO:0000313" key="2">
    <source>
        <dbReference type="EMBL" id="OLZ41826.1"/>
    </source>
</evidence>
<feature type="transmembrane region" description="Helical" evidence="1">
    <location>
        <begin position="68"/>
        <end position="89"/>
    </location>
</feature>
<reference evidence="3" key="1">
    <citation type="submission" date="2016-04" db="EMBL/GenBank/DDBJ databases">
        <authorList>
            <person name="Chen S.-C."/>
            <person name="Lai M.-C."/>
        </authorList>
    </citation>
    <scope>NUCLEOTIDE SEQUENCE [LARGE SCALE GENOMIC DNA]</scope>
    <source>
        <strain evidence="3">AB14</strain>
    </source>
</reference>
<evidence type="ECO:0000256" key="1">
    <source>
        <dbReference type="SAM" id="Phobius"/>
    </source>
</evidence>
<gene>
    <name evidence="2" type="ORF">A6E15_12905</name>
</gene>
<keyword evidence="3" id="KW-1185">Reference proteome</keyword>
<keyword evidence="1" id="KW-1133">Transmembrane helix</keyword>
<feature type="transmembrane region" description="Helical" evidence="1">
    <location>
        <begin position="95"/>
        <end position="113"/>
    </location>
</feature>
<sequence>MDLHAGSPARSRAVTAMILSYFAVFAYATATNDPRAVTLTELGFGVIAIAVGVMLYGQRSTAGPRSVLSVGAGSLVAGGLLNIAAVLARSSALETLSSLLVFLGVGCYVYVVWRSR</sequence>
<dbReference type="OrthoDB" id="203413at2157"/>
<keyword evidence="1" id="KW-0472">Membrane</keyword>
<evidence type="ECO:0000313" key="3">
    <source>
        <dbReference type="Proteomes" id="UP000189370"/>
    </source>
</evidence>
<organism evidence="2 3">
    <name type="scientific">Natrinema saccharevitans</name>
    <dbReference type="NCBI Taxonomy" id="301967"/>
    <lineage>
        <taxon>Archaea</taxon>
        <taxon>Methanobacteriati</taxon>
        <taxon>Methanobacteriota</taxon>
        <taxon>Stenosarchaea group</taxon>
        <taxon>Halobacteria</taxon>
        <taxon>Halobacteriales</taxon>
        <taxon>Natrialbaceae</taxon>
        <taxon>Natrinema</taxon>
    </lineage>
</organism>
<proteinExistence type="predicted"/>
<dbReference type="RefSeq" id="WP_076146832.1">
    <property type="nucleotide sequence ID" value="NZ_LWLN01000001.1"/>
</dbReference>
<accession>A0A1S8AZ08</accession>
<keyword evidence="1" id="KW-0812">Transmembrane</keyword>
<dbReference type="Proteomes" id="UP000189370">
    <property type="component" value="Unassembled WGS sequence"/>
</dbReference>
<dbReference type="AlphaFoldDB" id="A0A1S8AZ08"/>
<dbReference type="EMBL" id="LWLN01000001">
    <property type="protein sequence ID" value="OLZ41826.1"/>
    <property type="molecule type" value="Genomic_DNA"/>
</dbReference>